<dbReference type="Gene3D" id="3.30.70.370">
    <property type="match status" value="1"/>
</dbReference>
<feature type="region of interest" description="Disordered" evidence="2">
    <location>
        <begin position="370"/>
        <end position="398"/>
    </location>
</feature>
<feature type="compositionally biased region" description="Basic and acidic residues" evidence="2">
    <location>
        <begin position="54"/>
        <end position="67"/>
    </location>
</feature>
<feature type="compositionally biased region" description="Acidic residues" evidence="2">
    <location>
        <begin position="375"/>
        <end position="391"/>
    </location>
</feature>
<dbReference type="Gene3D" id="3.30.420.10">
    <property type="entry name" value="Ribonuclease H-like superfamily/Ribonuclease H"/>
    <property type="match status" value="1"/>
</dbReference>
<evidence type="ECO:0000313" key="4">
    <source>
        <dbReference type="EMBL" id="CAL5223339.1"/>
    </source>
</evidence>
<keyword evidence="5" id="KW-1185">Reference proteome</keyword>
<dbReference type="Pfam" id="PF00476">
    <property type="entry name" value="DNA_pol_A"/>
    <property type="match status" value="2"/>
</dbReference>
<dbReference type="InterPro" id="IPR002298">
    <property type="entry name" value="DNA_polymerase_A"/>
</dbReference>
<dbReference type="PRINTS" id="PR00868">
    <property type="entry name" value="DNAPOLI"/>
</dbReference>
<feature type="domain" description="DNA-directed DNA polymerase family A palm" evidence="3">
    <location>
        <begin position="1049"/>
        <end position="1278"/>
    </location>
</feature>
<dbReference type="PANTHER" id="PTHR10133">
    <property type="entry name" value="DNA POLYMERASE I"/>
    <property type="match status" value="1"/>
</dbReference>
<accession>A0ABP1FWH8</accession>
<evidence type="ECO:0000259" key="3">
    <source>
        <dbReference type="SMART" id="SM00482"/>
    </source>
</evidence>
<dbReference type="Gene3D" id="1.10.150.20">
    <property type="entry name" value="5' to 3' exonuclease, C-terminal subdomain"/>
    <property type="match status" value="1"/>
</dbReference>
<dbReference type="InterPro" id="IPR002562">
    <property type="entry name" value="3'-5'_exonuclease_dom"/>
</dbReference>
<feature type="compositionally biased region" description="Low complexity" evidence="2">
    <location>
        <begin position="10"/>
        <end position="25"/>
    </location>
</feature>
<comment type="caution">
    <text evidence="4">The sequence shown here is derived from an EMBL/GenBank/DDBJ whole genome shotgun (WGS) entry which is preliminary data.</text>
</comment>
<name>A0ABP1FWH8_9CHLO</name>
<keyword evidence="1" id="KW-0235">DNA replication</keyword>
<dbReference type="InterPro" id="IPR001098">
    <property type="entry name" value="DNA-dir_DNA_pol_A_palm_dom"/>
</dbReference>
<feature type="region of interest" description="Disordered" evidence="2">
    <location>
        <begin position="265"/>
        <end position="335"/>
    </location>
</feature>
<dbReference type="InterPro" id="IPR036397">
    <property type="entry name" value="RNaseH_sf"/>
</dbReference>
<evidence type="ECO:0000313" key="5">
    <source>
        <dbReference type="Proteomes" id="UP001497392"/>
    </source>
</evidence>
<evidence type="ECO:0000256" key="2">
    <source>
        <dbReference type="SAM" id="MobiDB-lite"/>
    </source>
</evidence>
<dbReference type="SUPFAM" id="SSF53098">
    <property type="entry name" value="Ribonuclease H-like"/>
    <property type="match status" value="1"/>
</dbReference>
<organism evidence="4 5">
    <name type="scientific">Coccomyxa viridis</name>
    <dbReference type="NCBI Taxonomy" id="1274662"/>
    <lineage>
        <taxon>Eukaryota</taxon>
        <taxon>Viridiplantae</taxon>
        <taxon>Chlorophyta</taxon>
        <taxon>core chlorophytes</taxon>
        <taxon>Trebouxiophyceae</taxon>
        <taxon>Trebouxiophyceae incertae sedis</taxon>
        <taxon>Coccomyxaceae</taxon>
        <taxon>Coccomyxa</taxon>
    </lineage>
</organism>
<dbReference type="SUPFAM" id="SSF56672">
    <property type="entry name" value="DNA/RNA polymerases"/>
    <property type="match status" value="1"/>
</dbReference>
<evidence type="ECO:0000256" key="1">
    <source>
        <dbReference type="ARBA" id="ARBA00022705"/>
    </source>
</evidence>
<feature type="region of interest" description="Disordered" evidence="2">
    <location>
        <begin position="889"/>
        <end position="921"/>
    </location>
</feature>
<proteinExistence type="predicted"/>
<reference evidence="4 5" key="1">
    <citation type="submission" date="2024-06" db="EMBL/GenBank/DDBJ databases">
        <authorList>
            <person name="Kraege A."/>
            <person name="Thomma B."/>
        </authorList>
    </citation>
    <scope>NUCLEOTIDE SEQUENCE [LARGE SCALE GENOMIC DNA]</scope>
</reference>
<sequence length="1318" mass="143535">MTDKMWMLCSQQGSAGGAESSAGGQFPNRAYSRPRQMQVPEPARLVSPSVRKRQFIEQKRAEEEARRRQQSQNASAESTKVTTQGRAARRQDDLNAARRASNAAASTSGGSHNSSSSSRVAPASRPAPKQAQAASTPRAGVAPGHGKPRLSGVVALNGSTNAQAGQAADRQHASLHPDEEACVAQALEYKAFGGTATSKTEPKSGYMERYGQRVMLHQRVEDERRRSTGVPQHVEFADDIMPDFPADLQRAAMAAHKLRQLQTVGASQTSASTREMAVSSAGSHARQSAYGADKSVRSQGGYGGSGFSSQGSWPQDRSIRQAEYSSSSSSMLEPAQELYSSMEDLFEEEEQDSKFPTDTAFVQRHRHAAMQNGDGGDDDSPSGDGQTDLEEFSSSNEDNIVTTAPREVYIVDSVPKAQAVLGRLQAIHAANPDTIFACDTEVSDIDISKESPCGHGTVICFSVYCGQDVHFGELVDGQPADGILQNQLWVDTLVDEHKGQAMVDDIWEVFRAFLEDPSMKKAWHNYSFDRHVLGNVRAGGQPIRAAGFHADTMHMARLWDASRKGKGYSLEALSGEQKLFPSKLSGPTSAKTGMKELFAQPKLKKDGTQSKIKELPPMEVLQQCQYRRGKWIKYSALDAKATYDLAMALKERLERMECTPNGALGMDPDIAEAIGLSSDTHYTMWDLYLDYWQPFGKLLTDMEAQGFNVDRQHLHAAEGKAMEDQENAKKRFRDWVKTKVPDAEYMNICSGPQIQQLLFSGVPVGKGEKQMPMERTFKVPNVVGFIEEGKKVAKKQMDIILHGLWGPDTPSPLQVDIYTASGAPAVSTPVLRSLAGKPGAAKKALLELEGEDTSDSPADDFDEVPLEALADDENLAALEAGQEGEVVLDSADLDSSDVKPKKKGKAKAQAPPTQASIKASAEDAGAFSSMQPLEQEALVKEAAGKGYGKLYAVFGGGLEGLRACAAVDALCEVGAVDTLLSNFIRPLQGEAIATVKRDPLTSNPILDPQGKPVLARVHCSLNLNTETGRLSARRPNLQNQPALEKDRYKVRKAFKAEEGNTLVVADYGQLELRLLAHMAGCASMLEAFRLGGDFHSRTALGMYDHIKAAIDRGDCLLEWDSVDGQKAPVPLLKDMFGSERRKAKVLNFSIAYGKTAHGLSRDWGTSQQEAQATVDRWYSDRPEVEEWQKIQRRAAREDGYVCTILGRRRLLPDAKGGKKAAQGHALRAAINTPIQGSAADVATAAMLSIDACQELKELGWKMLLQVHDEVIMEGPKESAERAQQLVVQHMENPFNGQNPLKVALVVDSNTADTWYEAK</sequence>
<dbReference type="CDD" id="cd08640">
    <property type="entry name" value="DNA_pol_A_plastid_like"/>
    <property type="match status" value="1"/>
</dbReference>
<feature type="region of interest" description="Disordered" evidence="2">
    <location>
        <begin position="1"/>
        <end position="177"/>
    </location>
</feature>
<feature type="compositionally biased region" description="Low complexity" evidence="2">
    <location>
        <begin position="97"/>
        <end position="128"/>
    </location>
</feature>
<dbReference type="EMBL" id="CAXHTA020000008">
    <property type="protein sequence ID" value="CAL5223339.1"/>
    <property type="molecule type" value="Genomic_DNA"/>
</dbReference>
<gene>
    <name evidence="4" type="primary">g5841</name>
    <name evidence="4" type="ORF">VP750_LOCUS4998</name>
</gene>
<dbReference type="InterPro" id="IPR012337">
    <property type="entry name" value="RNaseH-like_sf"/>
</dbReference>
<dbReference type="PANTHER" id="PTHR10133:SF27">
    <property type="entry name" value="DNA POLYMERASE NU"/>
    <property type="match status" value="1"/>
</dbReference>
<dbReference type="SMART" id="SM00482">
    <property type="entry name" value="POLAc"/>
    <property type="match status" value="1"/>
</dbReference>
<dbReference type="Pfam" id="PF01612">
    <property type="entry name" value="DNA_pol_A_exo1"/>
    <property type="match status" value="1"/>
</dbReference>
<dbReference type="InterPro" id="IPR043502">
    <property type="entry name" value="DNA/RNA_pol_sf"/>
</dbReference>
<protein>
    <submittedName>
        <fullName evidence="4">G5841 protein</fullName>
    </submittedName>
</protein>
<dbReference type="Proteomes" id="UP001497392">
    <property type="component" value="Unassembled WGS sequence"/>
</dbReference>